<feature type="domain" description="Integrase catalytic" evidence="13">
    <location>
        <begin position="3939"/>
        <end position="4157"/>
    </location>
</feature>
<evidence type="ECO:0000259" key="12">
    <source>
        <dbReference type="PROSITE" id="PS50878"/>
    </source>
</evidence>
<evidence type="ECO:0000256" key="1">
    <source>
        <dbReference type="ARBA" id="ARBA00012493"/>
    </source>
</evidence>
<dbReference type="PROSITE" id="PS50878">
    <property type="entry name" value="RT_POL"/>
    <property type="match status" value="2"/>
</dbReference>
<feature type="domain" description="Peptidase A2" evidence="11">
    <location>
        <begin position="1361"/>
        <end position="1438"/>
    </location>
</feature>
<dbReference type="Pfam" id="PF00078">
    <property type="entry name" value="RVT_1"/>
    <property type="match status" value="2"/>
</dbReference>
<dbReference type="Gene3D" id="1.10.340.70">
    <property type="match status" value="1"/>
</dbReference>
<dbReference type="Gene3D" id="3.10.10.10">
    <property type="entry name" value="HIV Type 1 Reverse Transcriptase, subunit A, domain 1"/>
    <property type="match status" value="4"/>
</dbReference>
<dbReference type="EMBL" id="CP092867">
    <property type="protein sequence ID" value="UYV67941.1"/>
    <property type="molecule type" value="Genomic_DNA"/>
</dbReference>
<dbReference type="Pfam" id="PF17917">
    <property type="entry name" value="RT_RNaseH"/>
    <property type="match status" value="4"/>
</dbReference>
<dbReference type="PROSITE" id="PS50994">
    <property type="entry name" value="INTEGRASE"/>
    <property type="match status" value="3"/>
</dbReference>
<dbReference type="Gene3D" id="2.40.70.10">
    <property type="entry name" value="Acid Proteases"/>
    <property type="match status" value="2"/>
</dbReference>
<dbReference type="InterPro" id="IPR041588">
    <property type="entry name" value="Integrase_H2C2"/>
</dbReference>
<evidence type="ECO:0000256" key="8">
    <source>
        <dbReference type="PROSITE-ProRule" id="PRU00047"/>
    </source>
</evidence>
<dbReference type="PROSITE" id="PS50175">
    <property type="entry name" value="ASP_PROT_RETROV"/>
    <property type="match status" value="1"/>
</dbReference>
<keyword evidence="8" id="KW-0862">Zinc</keyword>
<dbReference type="Gene3D" id="3.10.20.370">
    <property type="match status" value="3"/>
</dbReference>
<dbReference type="SUPFAM" id="SSF56672">
    <property type="entry name" value="DNA/RNA polymerases"/>
    <property type="match status" value="4"/>
</dbReference>
<feature type="domain" description="Reverse transcriptase" evidence="12">
    <location>
        <begin position="1641"/>
        <end position="1820"/>
    </location>
</feature>
<evidence type="ECO:0000256" key="9">
    <source>
        <dbReference type="SAM" id="MobiDB-lite"/>
    </source>
</evidence>
<keyword evidence="6" id="KW-0378">Hydrolase</keyword>
<dbReference type="InterPro" id="IPR001878">
    <property type="entry name" value="Znf_CCHC"/>
</dbReference>
<feature type="region of interest" description="Disordered" evidence="9">
    <location>
        <begin position="3643"/>
        <end position="3669"/>
    </location>
</feature>
<feature type="domain" description="CCHC-type" evidence="10">
    <location>
        <begin position="3589"/>
        <end position="3604"/>
    </location>
</feature>
<protein>
    <recommendedName>
        <fullName evidence="1">RNA-directed DNA polymerase</fullName>
        <ecNumber evidence="1">2.7.7.49</ecNumber>
    </recommendedName>
</protein>
<evidence type="ECO:0000313" key="14">
    <source>
        <dbReference type="EMBL" id="UYV67941.1"/>
    </source>
</evidence>
<dbReference type="Gene3D" id="3.30.420.10">
    <property type="entry name" value="Ribonuclease H-like superfamily/Ribonuclease H"/>
    <property type="match status" value="3"/>
</dbReference>
<feature type="domain" description="Integrase catalytic" evidence="13">
    <location>
        <begin position="3260"/>
        <end position="3420"/>
    </location>
</feature>
<feature type="compositionally biased region" description="Polar residues" evidence="9">
    <location>
        <begin position="233"/>
        <end position="266"/>
    </location>
</feature>
<dbReference type="InterPro" id="IPR001584">
    <property type="entry name" value="Integrase_cat-core"/>
</dbReference>
<feature type="compositionally biased region" description="Basic and acidic residues" evidence="9">
    <location>
        <begin position="1149"/>
        <end position="1167"/>
    </location>
</feature>
<feature type="non-terminal residue" evidence="14">
    <location>
        <position position="4217"/>
    </location>
</feature>
<dbReference type="SUPFAM" id="SSF53098">
    <property type="entry name" value="Ribonuclease H-like"/>
    <property type="match status" value="3"/>
</dbReference>
<dbReference type="Proteomes" id="UP001235939">
    <property type="component" value="Chromosome 05"/>
</dbReference>
<evidence type="ECO:0000256" key="2">
    <source>
        <dbReference type="ARBA" id="ARBA00022679"/>
    </source>
</evidence>
<dbReference type="InterPro" id="IPR050951">
    <property type="entry name" value="Retrovirus_Pol_polyprotein"/>
</dbReference>
<dbReference type="InterPro" id="IPR036397">
    <property type="entry name" value="RNaseH_sf"/>
</dbReference>
<dbReference type="InterPro" id="IPR043128">
    <property type="entry name" value="Rev_trsase/Diguanyl_cyclase"/>
</dbReference>
<dbReference type="Pfam" id="PF13975">
    <property type="entry name" value="gag-asp_proteas"/>
    <property type="match status" value="1"/>
</dbReference>
<dbReference type="CDD" id="cd09274">
    <property type="entry name" value="RNase_HI_RT_Ty3"/>
    <property type="match status" value="4"/>
</dbReference>
<dbReference type="CDD" id="cd01647">
    <property type="entry name" value="RT_LTR"/>
    <property type="match status" value="2"/>
</dbReference>
<dbReference type="PROSITE" id="PS50158">
    <property type="entry name" value="ZF_CCHC"/>
    <property type="match status" value="2"/>
</dbReference>
<feature type="compositionally biased region" description="Polar residues" evidence="9">
    <location>
        <begin position="284"/>
        <end position="293"/>
    </location>
</feature>
<feature type="domain" description="CCHC-type" evidence="10">
    <location>
        <begin position="307"/>
        <end position="321"/>
    </location>
</feature>
<feature type="region of interest" description="Disordered" evidence="9">
    <location>
        <begin position="1"/>
        <end position="50"/>
    </location>
</feature>
<keyword evidence="4" id="KW-0540">Nuclease</keyword>
<evidence type="ECO:0000256" key="5">
    <source>
        <dbReference type="ARBA" id="ARBA00022759"/>
    </source>
</evidence>
<sequence>MVETRSGKMQDPAQERIQAEESAKPQPGATIGRDASSDPVVLNPNIDIPKYDGTEDPRPWIESLEEIGFLYHWADYIISRYAAMNMTGSAKTWLNLHKASFTSWKNIKIRLIQDFSLDANKEELRMKLNRMQHWNEPAIRFAEDILVLCNKVDPAMEEETKIEHVIGGLKKEYSFALYLNPPKTTDDLVVCKKMDSFEKKYRERVEKSRNLYNGPRYSRPQQQSRYVPPTAARNYQTTSRPQAPVSNNYKNDSPPTPRQYRNNFPQPSTPRRPYNPNFVPKPNLQRNTYNKSQEVSKNRTEDGRPICFKCNKPGHVARYCRVKFIRILEEDPADTQEKVEEKCQMNEISEKSGPRLYADSTKDSIVPECSMKLIKALVETEDGEYIIEESSKMFQTNGLRLARSLINVINRETHIWITNPYPRPLKIMKNQTLAFGSSPAKINVSREREVEKNEEPRFQINENLSPKEQKELKQVLERYGDLFFIEIRENQFAKHRIDTEDAKPIKHKPYRVSAKERDIIKEQIDEMLTEGIIRPSSSPWSFPVILVKKRDERQEEAFQTLKTALLSPPILGHFNPNAPTYVHTDASNIGIGATLVQDIGGEEKVISYLSRTLSKAEQNYSTTEKECLAVVWSMSKLRPYLYGRHFKIVTDHHALCWLKNLKDPTGRLARWALKIQEYDFDMIHKSGKKHLDADGLSRGPLPETDWDEDFERLFLNQITEEEDKFIESVKKNLNGSRRSIAQNFKEEDGCLFKKTPNPEGRAWLLVVPENKKERNYERTSQSYVEWPSGRRQNHVANKEMVETRSGKMQDPAQERIQAEESAKPQPGHGALGHILSPPGLPSQRDHHRKTAGNIGSTRVGGHDRTSWLPGSILARPISVGGMGHLDVGTQPRLSCLKGVQAALRGGRNAHSWLAESGMWLSPASTPGTWLPLRRRRRSLHLFEAAAEILELNHRILQPALLQALRVVGDCRFLRPPELLAPTTWLGWRIGELTGPPPNITIATRGALAEAAAPGSFCSRLITQNARGRHRVASLADAIVVRGTTTAFQRLTTCTARRMLERPRLAAPNCWDGGFLTSASASPSAALLSGDAPSRRTMPTLPCGWPCTPFPIQHIRPQPGSHASPVGPESFHWPTATGPVGGSGQMVETRSGKMQDPAQERIKAEESAKPQPGATIGRDASSDPVVLNPNIDIPKYDGTEDPRPWIESLEEIGFLYHWADYIISRYAAMNMIGSAKTWLNLHKVSFTSWENFKSRLIEDFASDANKEEMRMRLNRIQQWNEPAIRFAEDILVLCNKVDPQMEECYVVQKTISEHLQAPGPRSEVLPEHLQAPGPHSEVLPEQASAPDPKYKMNINVDRIGICEALIDTGADLSVVDLSTALNTGLEIINPDKMCSGPDGKELDIVGNIILNIKFDDKTITHQFVIMRTHLRIFILGRDFLKKMNAKIDCQREIIKYDLTENRDAIKYQQKKIKSAKDAIIPELSIKLINAFVEAEDGEYIIEENHKMFQTNGLRLARSLINVVNKETYIWITNPYPRPLKILKNQTLCFGSQPAEVNLMEESEQKEHEEPQFQINENLAYTEKEQLKLVLERYEDLFSSGLGRSNLAKHRIDTEGAKPIKHKPYRVSAKEREIIKEQIDEMLRDGIIRPSSSPWSFPVILVKKRDGKYRFCVDYRKLNDVTVKDVYPIPRIDEVLDTLQGSKYFSAIDLKSGYWQVEVEEKDKEKTAFTTAHGLYEFNVMPFGLCNAPATFERNMENMLGNLRWQICLCYLDDVIIYSSDFSTHLKRIEAVLKCFREANLKLNNKKCQFAFEELEILGHITNQHGIKPAEHNIKAIRDFPRPKKIKEVQSFLGMCSYYRKFIKGFSKIADPLTSLIKKNVPFTWTENQEKAFQTLKVALINPPILGHFDPNAITYIHTDASNIGLGATLVQKFGDKEKVISYLSRTLRKPEQNYSTTEKECLAVVWSMSKLRPYLYGRHFKIVTDHHALCWLKNLKDPTGRLARWALKIQEYNFEIIHKSGKKHLDADGLSRGPLPENEWDEDYERLFLNQIIDEKDDFIENIKENLSGNKRSITQNFKEENGCLYKKNPNPEGRAWLLVVPKKRRKEVMSEYHNHMLNGHLGVARTTYRLKNKYYWPSMLKDVSEFVKTCHLCQSRKGSNHLPSGLLQPIPPANYPFERIGIDFVGPLPSTKRRRKWIIVLTDYYTKYAETKAVSEATVKEVSTFLIEHIILRHGAPRFLISDRGSQFTSNLMKEVMKMCKVKHCFTTSYHPQTNGLTERLNRTLINMISMYVNTDQKNWDEILPFITHAYNTTIQETTGYSPFFLLFGREPMSLLDDENIPTDSNMDDYDEYIENYLDKIARTRQRFKNKNVAFGAVEKDTEKKMAENPNNRLQKFNCSKSAIRPESWIKLYDFENNSLKEDEKIKNLMYYLTDSALEWYADEIISNPAIKRWEVVKEKLFQRFGSYNANPIVSASHRRLKREESIENYFQDKIRLLNQTHLTKEEKIHLLTDGLPNDWKYLIVAAQPTDATKWFHIAASIEQNRASIQFKPKNKIHLATKNNDNRKNVCPFWCPICSKKGIKIKHWVTDCEDYDPNYKKDRPNQNISVKQVCGALELLNVSTLTNTPTQGAFKLINISVEVNGIPAQAFVDTGATVSIINWRLFKRTRLQLQPNSDIHISQADGVTRTCGSLQTKVRIDKLIKPVTLHVMKNFKYPLLIGLDVASLFNLLIDVKDKTIYTKFYGLQNPILVNHLEEIREHELKELLEHNRNVFSQHAIDLGKVAIQHKIITKSEQPISLRPYRRPLKEYEEIAEQVKELLEHKLIRISDSPWAFPVVMVPKKDGNKRMCIDYRRLNEITLDDRQPLPHIQDMFDRLHESRFFSTLDVAWGYWQIEMDPQSIQKTAFVTNDGHYEFLVMPFGLKNAASTFQRIIQHILGELLWKGTCSFQDDILVYTKTWQEHIELLCKVFDKLRQYNMKLKLSKCIFGRTEVKYLGHIISHNQLKPDPGKVKSIQDFPRPDTVKKVRQFMGLANYYRKFVKDFSKISFPLVRLTRKNQPFIWNEEVEESFAKLKMALSTKPVLAIYNPDYPSKVYTDASKYGIGAILTQIGPDNEEHVIAYYSKTLQPHQENYSAYEMECLAVIQATDHFHVYMENQPFEIITDHAALQWLFTMKKPKPKYFRWILSLSSKSCNIVHRSGKQQTHVDALSRLPVVNIATQELQEHQQNSDLSFLKNSHTHDGVVRHEPTLGEMITPTSNIQPLQMIGCDTIVLGTAAANTKHKFIQVFVDHATRYLWAYPTITNTAQAVTQCLDKIIKSVNSINTILTDNGKNFISKEFNKFLSLQGIKHTFTSPYHPQCNGICEKLNDTIMTKLRIAVLEKPRCKWSSLLPQVVKNYNSTPHDVTGFSPLFLMYGIGNVPEFADQTPITIEEARRKASLRTEQIRTLIVKDPTTVDELVKFCRQLENMKQRRIKRTRYERLPNVTPISSDFEEDLALKIRWIVQKELQKIMPKMSEVEPFRPTDVNSLEAIVKGEVQQVLAPITRRSIQSQRSRTSVPRFRREDDYTPYAPRTSDQWRTVDNQPICFHCGKQGHVLRYCRERRRTFEDARLKRTFPAADNATPQRPYDLNDDFSTLPRPGGFSRSVSPYPGRGRMPRRRSQSPGAATRAVIDCGDQELYLKETLPINDDQINLDVYSADNYVILPKSSCKISVVGTPLQENRDVLICPNWELLIRKEFIMPSLLTTFWQGKADLWIANGTSKPLMIPSRMALATMSDVDVGSICSLKCDVLIQEEEIGIIKLNQKIEAMIDSNLTEDQQNKMNVLKKFSNVFDFSGKSQPARSKIKHKIDTGDNAPTKQRPYRVSGMERKIIQQEVDRMMEQDIIQFSESPWSSPVTICGKPFHKAKPLNDLLKNNVKFCWNKEKENAFEILKEALTSEPVFGHFIEDAETHIHTDASGYGIGAVLIQIQGGAERPIAYASRTLTKAEKNYSTTEKELLAVVWATFKFRPYLFGRNFTVVTDHHSLCWLAGLKDPSGRLARWALRLYEFVITVVYKNGRKHKDADCLSRNPVPEEQEDFPNIISIIGTWQSSYHPQTNGLTERLNKTLTDMLSMYVDVEQKNWDEVLSFVTFAYNTAKQETTGFSPFFLVHGREAETTLDSLLPYHDNDNVGDYVQHLITTAEEARHLAQLHLYRGQEKDRVYYDRKHRPVDYN</sequence>
<proteinExistence type="predicted"/>
<feature type="region of interest" description="Disordered" evidence="9">
    <location>
        <begin position="801"/>
        <end position="862"/>
    </location>
</feature>
<dbReference type="EC" id="2.7.7.49" evidence="1"/>
<feature type="compositionally biased region" description="Basic and acidic residues" evidence="9">
    <location>
        <begin position="1"/>
        <end position="23"/>
    </location>
</feature>
<gene>
    <name evidence="14" type="ORF">LAZ67_5002556</name>
</gene>
<keyword evidence="5" id="KW-0255">Endonuclease</keyword>
<dbReference type="SUPFAM" id="SSF50630">
    <property type="entry name" value="Acid proteases"/>
    <property type="match status" value="2"/>
</dbReference>
<evidence type="ECO:0000259" key="10">
    <source>
        <dbReference type="PROSITE" id="PS50158"/>
    </source>
</evidence>
<feature type="region of interest" description="Disordered" evidence="9">
    <location>
        <begin position="1116"/>
        <end position="1193"/>
    </location>
</feature>
<dbReference type="InterPro" id="IPR043502">
    <property type="entry name" value="DNA/RNA_pol_sf"/>
</dbReference>
<name>A0ABY6KGH8_9ARAC</name>
<evidence type="ECO:0000256" key="7">
    <source>
        <dbReference type="ARBA" id="ARBA00022918"/>
    </source>
</evidence>
<dbReference type="InterPro" id="IPR001969">
    <property type="entry name" value="Aspartic_peptidase_AS"/>
</dbReference>
<evidence type="ECO:0000259" key="13">
    <source>
        <dbReference type="PROSITE" id="PS50994"/>
    </source>
</evidence>
<dbReference type="Gene3D" id="3.30.70.270">
    <property type="match status" value="4"/>
</dbReference>
<dbReference type="PROSITE" id="PS00141">
    <property type="entry name" value="ASP_PROTEASE"/>
    <property type="match status" value="1"/>
</dbReference>
<keyword evidence="8" id="KW-0863">Zinc-finger</keyword>
<evidence type="ECO:0000256" key="4">
    <source>
        <dbReference type="ARBA" id="ARBA00022722"/>
    </source>
</evidence>
<dbReference type="SMART" id="SM00343">
    <property type="entry name" value="ZnF_C2HC"/>
    <property type="match status" value="2"/>
</dbReference>
<dbReference type="Pfam" id="PF00077">
    <property type="entry name" value="RVP"/>
    <property type="match status" value="1"/>
</dbReference>
<dbReference type="PANTHER" id="PTHR37984">
    <property type="entry name" value="PROTEIN CBG26694"/>
    <property type="match status" value="1"/>
</dbReference>
<evidence type="ECO:0000259" key="11">
    <source>
        <dbReference type="PROSITE" id="PS50175"/>
    </source>
</evidence>
<feature type="domain" description="Reverse transcriptase" evidence="12">
    <location>
        <begin position="2822"/>
        <end position="3001"/>
    </location>
</feature>
<dbReference type="InterPro" id="IPR000477">
    <property type="entry name" value="RT_dom"/>
</dbReference>
<keyword evidence="7" id="KW-0695">RNA-directed DNA polymerase</keyword>
<dbReference type="InterPro" id="IPR021109">
    <property type="entry name" value="Peptidase_aspartic_dom_sf"/>
</dbReference>
<dbReference type="InterPro" id="IPR018061">
    <property type="entry name" value="Retropepsins"/>
</dbReference>
<feature type="domain" description="Integrase catalytic" evidence="13">
    <location>
        <begin position="2172"/>
        <end position="2331"/>
    </location>
</feature>
<feature type="compositionally biased region" description="Basic and acidic residues" evidence="9">
    <location>
        <begin position="801"/>
        <end position="822"/>
    </location>
</feature>
<feature type="region of interest" description="Disordered" evidence="9">
    <location>
        <begin position="208"/>
        <end position="298"/>
    </location>
</feature>
<dbReference type="PANTHER" id="PTHR37984:SF5">
    <property type="entry name" value="PROTEIN NYNRIN-LIKE"/>
    <property type="match status" value="1"/>
</dbReference>
<dbReference type="Pfam" id="PF17921">
    <property type="entry name" value="Integrase_H2C2"/>
    <property type="match status" value="1"/>
</dbReference>
<dbReference type="CDD" id="cd00303">
    <property type="entry name" value="retropepsin_like"/>
    <property type="match status" value="2"/>
</dbReference>
<keyword evidence="3" id="KW-0548">Nucleotidyltransferase</keyword>
<keyword evidence="2" id="KW-0808">Transferase</keyword>
<dbReference type="InterPro" id="IPR041373">
    <property type="entry name" value="RT_RNaseH"/>
</dbReference>
<evidence type="ECO:0000256" key="3">
    <source>
        <dbReference type="ARBA" id="ARBA00022695"/>
    </source>
</evidence>
<evidence type="ECO:0000256" key="6">
    <source>
        <dbReference type="ARBA" id="ARBA00022801"/>
    </source>
</evidence>
<evidence type="ECO:0000313" key="15">
    <source>
        <dbReference type="Proteomes" id="UP001235939"/>
    </source>
</evidence>
<reference evidence="14 15" key="1">
    <citation type="submission" date="2022-01" db="EMBL/GenBank/DDBJ databases">
        <title>A chromosomal length assembly of Cordylochernes scorpioides.</title>
        <authorList>
            <person name="Zeh D."/>
            <person name="Zeh J."/>
        </authorList>
    </citation>
    <scope>NUCLEOTIDE SEQUENCE [LARGE SCALE GENOMIC DNA]</scope>
    <source>
        <strain evidence="14">IN4F17</strain>
        <tissue evidence="14">Whole Body</tissue>
    </source>
</reference>
<organism evidence="14 15">
    <name type="scientific">Cordylochernes scorpioides</name>
    <dbReference type="NCBI Taxonomy" id="51811"/>
    <lineage>
        <taxon>Eukaryota</taxon>
        <taxon>Metazoa</taxon>
        <taxon>Ecdysozoa</taxon>
        <taxon>Arthropoda</taxon>
        <taxon>Chelicerata</taxon>
        <taxon>Arachnida</taxon>
        <taxon>Pseudoscorpiones</taxon>
        <taxon>Cheliferoidea</taxon>
        <taxon>Chernetidae</taxon>
        <taxon>Cordylochernes</taxon>
    </lineage>
</organism>
<dbReference type="Pfam" id="PF00665">
    <property type="entry name" value="rve"/>
    <property type="match status" value="2"/>
</dbReference>
<keyword evidence="8" id="KW-0479">Metal-binding</keyword>
<accession>A0ABY6KGH8</accession>
<dbReference type="InterPro" id="IPR012337">
    <property type="entry name" value="RNaseH-like_sf"/>
</dbReference>
<dbReference type="InterPro" id="IPR001995">
    <property type="entry name" value="Peptidase_A2_cat"/>
</dbReference>
<keyword evidence="15" id="KW-1185">Reference proteome</keyword>